<dbReference type="InterPro" id="IPR051910">
    <property type="entry name" value="ComF/GntX_DNA_util-trans"/>
</dbReference>
<reference evidence="4" key="1">
    <citation type="journal article" date="2019" name="Int. J. Syst. Evol. Microbiol.">
        <title>The Global Catalogue of Microorganisms (GCM) 10K type strain sequencing project: providing services to taxonomists for standard genome sequencing and annotation.</title>
        <authorList>
            <consortium name="The Broad Institute Genomics Platform"/>
            <consortium name="The Broad Institute Genome Sequencing Center for Infectious Disease"/>
            <person name="Wu L."/>
            <person name="Ma J."/>
        </authorList>
    </citation>
    <scope>NUCLEOTIDE SEQUENCE [LARGE SCALE GENOMIC DNA]</scope>
    <source>
        <strain evidence="4">CGMCC 4.1434</strain>
    </source>
</reference>
<dbReference type="Pfam" id="PF00156">
    <property type="entry name" value="Pribosyltran"/>
    <property type="match status" value="1"/>
</dbReference>
<dbReference type="Gene3D" id="3.40.50.2020">
    <property type="match status" value="1"/>
</dbReference>
<dbReference type="PANTHER" id="PTHR47505">
    <property type="entry name" value="DNA UTILIZATION PROTEIN YHGH"/>
    <property type="match status" value="1"/>
</dbReference>
<evidence type="ECO:0000313" key="3">
    <source>
        <dbReference type="EMBL" id="MFC5588764.1"/>
    </source>
</evidence>
<proteinExistence type="inferred from homology"/>
<organism evidence="3 4">
    <name type="scientific">Sporosarcina soli</name>
    <dbReference type="NCBI Taxonomy" id="334736"/>
    <lineage>
        <taxon>Bacteria</taxon>
        <taxon>Bacillati</taxon>
        <taxon>Bacillota</taxon>
        <taxon>Bacilli</taxon>
        <taxon>Bacillales</taxon>
        <taxon>Caryophanaceae</taxon>
        <taxon>Sporosarcina</taxon>
    </lineage>
</organism>
<dbReference type="InterPro" id="IPR000836">
    <property type="entry name" value="PRTase_dom"/>
</dbReference>
<gene>
    <name evidence="3" type="ORF">ACFPRA_07695</name>
</gene>
<feature type="domain" description="Phosphoribosyltransferase" evidence="2">
    <location>
        <begin position="140"/>
        <end position="200"/>
    </location>
</feature>
<accession>A0ABW0TK21</accession>
<dbReference type="InterPro" id="IPR029057">
    <property type="entry name" value="PRTase-like"/>
</dbReference>
<keyword evidence="4" id="KW-1185">Reference proteome</keyword>
<comment type="caution">
    <text evidence="3">The sequence shown here is derived from an EMBL/GenBank/DDBJ whole genome shotgun (WGS) entry which is preliminary data.</text>
</comment>
<evidence type="ECO:0000313" key="4">
    <source>
        <dbReference type="Proteomes" id="UP001596109"/>
    </source>
</evidence>
<name>A0ABW0TK21_9BACL</name>
<evidence type="ECO:0000256" key="1">
    <source>
        <dbReference type="ARBA" id="ARBA00008007"/>
    </source>
</evidence>
<dbReference type="RefSeq" id="WP_381432338.1">
    <property type="nucleotide sequence ID" value="NZ_JBHSNO010000005.1"/>
</dbReference>
<dbReference type="SUPFAM" id="SSF53271">
    <property type="entry name" value="PRTase-like"/>
    <property type="match status" value="1"/>
</dbReference>
<sequence>MSECLLCLQPIVSTATWKGLLGLEKEKEICQHCSKNFQRADIKGKDDVLDSITSLYAYNEAMQDYLHQFKFLQDVALATVFADELRSHLTGNVTIVPIPMHPEKKRERTFAHIDELLTAARIPFIHLLEKTDNGSMGEKTKQQRLAMKPLFTIKSGTTIRPETYLLVDDIYTTGTTLRHAAIALKQAGATRIEAVTLIRAGR</sequence>
<dbReference type="PANTHER" id="PTHR47505:SF1">
    <property type="entry name" value="DNA UTILIZATION PROTEIN YHGH"/>
    <property type="match status" value="1"/>
</dbReference>
<comment type="similarity">
    <text evidence="1">Belongs to the ComF/GntX family.</text>
</comment>
<dbReference type="Proteomes" id="UP001596109">
    <property type="component" value="Unassembled WGS sequence"/>
</dbReference>
<dbReference type="EMBL" id="JBHSNO010000005">
    <property type="protein sequence ID" value="MFC5588764.1"/>
    <property type="molecule type" value="Genomic_DNA"/>
</dbReference>
<protein>
    <submittedName>
        <fullName evidence="3">ComF family protein</fullName>
    </submittedName>
</protein>
<evidence type="ECO:0000259" key="2">
    <source>
        <dbReference type="Pfam" id="PF00156"/>
    </source>
</evidence>
<dbReference type="CDD" id="cd06223">
    <property type="entry name" value="PRTases_typeI"/>
    <property type="match status" value="1"/>
</dbReference>